<dbReference type="SUPFAM" id="SSF50969">
    <property type="entry name" value="YVTN repeat-like/Quinoprotein amine dehydrogenase"/>
    <property type="match status" value="1"/>
</dbReference>
<dbReference type="AlphaFoldDB" id="A0A367WDL7"/>
<keyword evidence="1" id="KW-0732">Signal</keyword>
<dbReference type="OrthoDB" id="9810636at2"/>
<accession>A0A367WDL7</accession>
<evidence type="ECO:0000313" key="3">
    <source>
        <dbReference type="Proteomes" id="UP000253226"/>
    </source>
</evidence>
<dbReference type="InterPro" id="IPR011044">
    <property type="entry name" value="Quino_amine_DH_bsu"/>
</dbReference>
<proteinExistence type="predicted"/>
<sequence length="407" mass="43700">MVQAAIISGAVLMPVLGVSVARADDETKQAWRLFVTDQEEGRVTVLDLEQKSVIDRFATTGYVTHLVPSQSGRTLAAVQMDHDVVHMIDSGIELSSHGDHSDLEIHDPALLPITIAGKRPVHAVPDHGAFYMFFDGEGAAKVFDEGDLIAGKPGHKTVTGSAPHHGVVVPKGNYHLISEPNLAVETKPGSLPPRLGLKVLDQDGKQVGPVHTCTGLHGEASSAGVTAFGCEEGVIIAYQNGDDAPTVEMLPYGKDMPEGRVGHLAGGKAMQFFLGDYGSDKLVFIDHAEQNPFHLINLPVRYVHFILDPARVTIAYVFTEDGYLHAVDLLDGKIVRSVQITKPYSKDGHWRDPRPRIAVAGDVISVTDPREHLVRLVDTETFAGNGEIPVDGLPFNIVAVGGSGLSH</sequence>
<dbReference type="EMBL" id="JPWF01000001">
    <property type="protein sequence ID" value="RCK39544.1"/>
    <property type="molecule type" value="Genomic_DNA"/>
</dbReference>
<gene>
    <name evidence="2" type="ORF">TH19_00335</name>
</gene>
<comment type="caution">
    <text evidence="2">The sequence shown here is derived from an EMBL/GenBank/DDBJ whole genome shotgun (WGS) entry which is preliminary data.</text>
</comment>
<evidence type="ECO:0000256" key="1">
    <source>
        <dbReference type="SAM" id="SignalP"/>
    </source>
</evidence>
<protein>
    <submittedName>
        <fullName evidence="2">Uncharacterized protein</fullName>
    </submittedName>
</protein>
<name>A0A367WDL7_9PROT</name>
<dbReference type="Proteomes" id="UP000253226">
    <property type="component" value="Unassembled WGS sequence"/>
</dbReference>
<feature type="chain" id="PRO_5017025233" evidence="1">
    <location>
        <begin position="24"/>
        <end position="407"/>
    </location>
</feature>
<evidence type="ECO:0000313" key="2">
    <source>
        <dbReference type="EMBL" id="RCK39544.1"/>
    </source>
</evidence>
<dbReference type="Gene3D" id="2.130.10.10">
    <property type="entry name" value="YVTN repeat-like/Quinoprotein amine dehydrogenase"/>
    <property type="match status" value="1"/>
</dbReference>
<dbReference type="InterPro" id="IPR015943">
    <property type="entry name" value="WD40/YVTN_repeat-like_dom_sf"/>
</dbReference>
<feature type="signal peptide" evidence="1">
    <location>
        <begin position="1"/>
        <end position="23"/>
    </location>
</feature>
<organism evidence="2 3">
    <name type="scientific">Thalassospira profundimaris</name>
    <dbReference type="NCBI Taxonomy" id="502049"/>
    <lineage>
        <taxon>Bacteria</taxon>
        <taxon>Pseudomonadati</taxon>
        <taxon>Pseudomonadota</taxon>
        <taxon>Alphaproteobacteria</taxon>
        <taxon>Rhodospirillales</taxon>
        <taxon>Thalassospiraceae</taxon>
        <taxon>Thalassospira</taxon>
    </lineage>
</organism>
<reference evidence="2 3" key="1">
    <citation type="submission" date="2014-07" db="EMBL/GenBank/DDBJ databases">
        <title>Draft genome sequence of Thalassospira profundimaris 35.</title>
        <authorList>
            <person name="Lai Q."/>
            <person name="Shao Z."/>
        </authorList>
    </citation>
    <scope>NUCLEOTIDE SEQUENCE [LARGE SCALE GENOMIC DNA]</scope>
    <source>
        <strain evidence="2 3">35</strain>
    </source>
</reference>